<dbReference type="PIRSF" id="PIRSF009320">
    <property type="entry name" value="Nuc_binding_HP_1000"/>
    <property type="match status" value="1"/>
</dbReference>
<dbReference type="Pfam" id="PF01656">
    <property type="entry name" value="CbiA"/>
    <property type="match status" value="1"/>
</dbReference>
<accession>A0A0U5FGF9</accession>
<evidence type="ECO:0000313" key="2">
    <source>
        <dbReference type="EMBL" id="CEG15222.1"/>
    </source>
</evidence>
<dbReference type="PANTHER" id="PTHR13696">
    <property type="entry name" value="P-LOOP CONTAINING NUCLEOSIDE TRIPHOSPHATE HYDROLASE"/>
    <property type="match status" value="1"/>
</dbReference>
<protein>
    <submittedName>
        <fullName evidence="2">Putative plasmid partitioning protein</fullName>
    </submittedName>
</protein>
<feature type="domain" description="CobQ/CobB/MinD/ParA nucleotide binding" evidence="1">
    <location>
        <begin position="4"/>
        <end position="166"/>
    </location>
</feature>
<gene>
    <name evidence="2" type="primary">parA</name>
    <name evidence="2" type="ORF">XAC3562_1760021</name>
</gene>
<dbReference type="Gene3D" id="3.40.50.300">
    <property type="entry name" value="P-loop containing nucleotide triphosphate hydrolases"/>
    <property type="match status" value="1"/>
</dbReference>
<evidence type="ECO:0000259" key="1">
    <source>
        <dbReference type="Pfam" id="PF01656"/>
    </source>
</evidence>
<dbReference type="InterPro" id="IPR027417">
    <property type="entry name" value="P-loop_NTPase"/>
</dbReference>
<dbReference type="InterPro" id="IPR050678">
    <property type="entry name" value="DNA_Partitioning_ATPase"/>
</dbReference>
<keyword evidence="3" id="KW-1185">Reference proteome</keyword>
<organism evidence="2 3">
    <name type="scientific">Xanthomonas citri pv. citri</name>
    <dbReference type="NCBI Taxonomy" id="611301"/>
    <lineage>
        <taxon>Bacteria</taxon>
        <taxon>Pseudomonadati</taxon>
        <taxon>Pseudomonadota</taxon>
        <taxon>Gammaproteobacteria</taxon>
        <taxon>Lysobacterales</taxon>
        <taxon>Lysobacteraceae</taxon>
        <taxon>Xanthomonas</taxon>
    </lineage>
</organism>
<dbReference type="EMBL" id="CCXZ01000086">
    <property type="protein sequence ID" value="CEG15222.1"/>
    <property type="molecule type" value="Genomic_DNA"/>
</dbReference>
<dbReference type="PANTHER" id="PTHR13696:SF96">
    <property type="entry name" value="COBQ_COBB_MIND_PARA NUCLEOTIDE BINDING DOMAIN-CONTAINING PROTEIN"/>
    <property type="match status" value="1"/>
</dbReference>
<dbReference type="CDD" id="cd02042">
    <property type="entry name" value="ParAB_family"/>
    <property type="match status" value="1"/>
</dbReference>
<proteinExistence type="predicted"/>
<reference evidence="2 3" key="1">
    <citation type="submission" date="2014-09" db="EMBL/GenBank/DDBJ databases">
        <authorList>
            <person name="Regsiter A."/>
        </authorList>
    </citation>
    <scope>NUCLEOTIDE SEQUENCE [LARGE SCALE GENOMIC DNA]</scope>
</reference>
<comment type="caution">
    <text evidence="2">The sequence shown here is derived from an EMBL/GenBank/DDBJ whole genome shotgun (WGS) entry which is preliminary data.</text>
</comment>
<sequence>MQIIVIAAQKGGAGKTTLALHLAVEYQRAGKSVALIDTDPQRSAEMWGGLRDAQDITVVGVPGAEIAAALRDAESDGYDVVLVDTPPHASAALVPVLRLATLAVVPFQPSPLDLGTLETVRRMLDAAGTPAVAVINAAPLRAAEVEPMRQAIEEGGLPVLETVVHHLMPFRRSLGNGLSVVEFDPKGRGAFEIKKLRKDIDAVIAALPAATPVAA</sequence>
<dbReference type="AlphaFoldDB" id="A0A0U5FGF9"/>
<dbReference type="SUPFAM" id="SSF52540">
    <property type="entry name" value="P-loop containing nucleoside triphosphate hydrolases"/>
    <property type="match status" value="1"/>
</dbReference>
<dbReference type="InterPro" id="IPR002586">
    <property type="entry name" value="CobQ/CobB/MinD/ParA_Nub-bd_dom"/>
</dbReference>
<name>A0A0U5FGF9_XANCI</name>
<evidence type="ECO:0000313" key="3">
    <source>
        <dbReference type="Proteomes" id="UP000052230"/>
    </source>
</evidence>
<dbReference type="Proteomes" id="UP000052230">
    <property type="component" value="Unassembled WGS sequence"/>
</dbReference>
<dbReference type="RefSeq" id="WP_040145295.1">
    <property type="nucleotide sequence ID" value="NZ_CAVLIB010000032.1"/>
</dbReference>